<dbReference type="EMBL" id="CP015124">
    <property type="protein sequence ID" value="ANP38679.1"/>
    <property type="molecule type" value="Genomic_DNA"/>
</dbReference>
<dbReference type="Proteomes" id="UP000092565">
    <property type="component" value="Chromosome"/>
</dbReference>
<accession>A0A1B0ZX47</accession>
<dbReference type="EMBL" id="JARCJK010000001">
    <property type="protein sequence ID" value="MDE4164376.1"/>
    <property type="molecule type" value="Genomic_DNA"/>
</dbReference>
<name>A0A1B0ZX47_9RHOB</name>
<reference evidence="1 3" key="1">
    <citation type="submission" date="2016-04" db="EMBL/GenBank/DDBJ databases">
        <authorList>
            <person name="Evans L.H."/>
            <person name="Alamgir A."/>
            <person name="Owens N."/>
            <person name="Weber N.D."/>
            <person name="Virtaneva K."/>
            <person name="Barbian K."/>
            <person name="Babar A."/>
            <person name="Rosenke K."/>
        </authorList>
    </citation>
    <scope>NUCLEOTIDE SEQUENCE [LARGE SCALE GENOMIC DNA]</scope>
    <source>
        <strain evidence="1 3">JL2886</strain>
    </source>
</reference>
<evidence type="ECO:0008006" key="5">
    <source>
        <dbReference type="Google" id="ProtNLM"/>
    </source>
</evidence>
<dbReference type="InterPro" id="IPR011009">
    <property type="entry name" value="Kinase-like_dom_sf"/>
</dbReference>
<dbReference type="RefSeq" id="WP_065273303.1">
    <property type="nucleotide sequence ID" value="NZ_CP015124.1"/>
</dbReference>
<dbReference type="Proteomes" id="UP001218364">
    <property type="component" value="Unassembled WGS sequence"/>
</dbReference>
<evidence type="ECO:0000313" key="2">
    <source>
        <dbReference type="EMBL" id="MDE4164376.1"/>
    </source>
</evidence>
<keyword evidence="3" id="KW-1185">Reference proteome</keyword>
<dbReference type="AlphaFoldDB" id="A0A1B0ZX47"/>
<dbReference type="SUPFAM" id="SSF56112">
    <property type="entry name" value="Protein kinase-like (PK-like)"/>
    <property type="match status" value="1"/>
</dbReference>
<evidence type="ECO:0000313" key="3">
    <source>
        <dbReference type="Proteomes" id="UP000092565"/>
    </source>
</evidence>
<gene>
    <name evidence="1" type="ORF">JL2886_03810</name>
    <name evidence="2" type="ORF">PXK24_01635</name>
</gene>
<dbReference type="OrthoDB" id="5621369at2"/>
<protein>
    <recommendedName>
        <fullName evidence="5">Aminoglycoside phosphotransferase domain-containing protein</fullName>
    </recommendedName>
</protein>
<sequence>MADGSFEDRKAYISAKAEVVLGAAPERISAPGGNSRSSLRLHYPDHNVIATLRPDFRRTHLEAHVLEELAPHCDDIPQVLGVSDDVMFQSDTGEMRLNAEIMEQDPVDQVELAAEAVAAIFRIQAAGRQTNLAEMLPHLGSNTDWVTSFVGSVTAMEPYSVGISRQFDMAAVAERMDYPGVQFLKWDCRSGNAAIGDDGYLRWFDFEYAGLRHGAEDLAWLIADETWPIAPDVMADIVIENFDPDCGHDIADYMDYLSVYTTLHCVQRLKLIEQEVKRRGWLRKERVRKYDDAGVHPDFAVQLCRVGAYYSAQSPLTAPLTRNFEAAERSFSSAV</sequence>
<dbReference type="PATRIC" id="fig|60890.4.peg.3714"/>
<reference evidence="2 4" key="2">
    <citation type="submission" date="2023-02" db="EMBL/GenBank/DDBJ databases">
        <title>Population genomics of bacteria associated with diatom.</title>
        <authorList>
            <person name="Xie J."/>
            <person name="Wang H."/>
        </authorList>
    </citation>
    <scope>NUCLEOTIDE SEQUENCE [LARGE SCALE GENOMIC DNA]</scope>
    <source>
        <strain evidence="2 4">PT47_8</strain>
    </source>
</reference>
<organism evidence="1 3">
    <name type="scientific">Phaeobacter gallaeciensis</name>
    <dbReference type="NCBI Taxonomy" id="60890"/>
    <lineage>
        <taxon>Bacteria</taxon>
        <taxon>Pseudomonadati</taxon>
        <taxon>Pseudomonadota</taxon>
        <taxon>Alphaproteobacteria</taxon>
        <taxon>Rhodobacterales</taxon>
        <taxon>Roseobacteraceae</taxon>
        <taxon>Phaeobacter</taxon>
    </lineage>
</organism>
<proteinExistence type="predicted"/>
<evidence type="ECO:0000313" key="4">
    <source>
        <dbReference type="Proteomes" id="UP001218364"/>
    </source>
</evidence>
<evidence type="ECO:0000313" key="1">
    <source>
        <dbReference type="EMBL" id="ANP38679.1"/>
    </source>
</evidence>